<evidence type="ECO:0000256" key="1">
    <source>
        <dbReference type="ARBA" id="ARBA00004141"/>
    </source>
</evidence>
<dbReference type="PROSITE" id="PS00211">
    <property type="entry name" value="ABC_TRANSPORTER_1"/>
    <property type="match status" value="1"/>
</dbReference>
<feature type="transmembrane region" description="Helical" evidence="8">
    <location>
        <begin position="963"/>
        <end position="984"/>
    </location>
</feature>
<keyword evidence="2" id="KW-0813">Transport</keyword>
<feature type="transmembrane region" description="Helical" evidence="8">
    <location>
        <begin position="1096"/>
        <end position="1125"/>
    </location>
</feature>
<organism evidence="10 11">
    <name type="scientific">Linnemannia elongata AG-77</name>
    <dbReference type="NCBI Taxonomy" id="1314771"/>
    <lineage>
        <taxon>Eukaryota</taxon>
        <taxon>Fungi</taxon>
        <taxon>Fungi incertae sedis</taxon>
        <taxon>Mucoromycota</taxon>
        <taxon>Mortierellomycotina</taxon>
        <taxon>Mortierellomycetes</taxon>
        <taxon>Mortierellales</taxon>
        <taxon>Mortierellaceae</taxon>
        <taxon>Linnemannia</taxon>
    </lineage>
</organism>
<evidence type="ECO:0000256" key="3">
    <source>
        <dbReference type="ARBA" id="ARBA00022692"/>
    </source>
</evidence>
<evidence type="ECO:0000256" key="6">
    <source>
        <dbReference type="ARBA" id="ARBA00022989"/>
    </source>
</evidence>
<dbReference type="InterPro" id="IPR013525">
    <property type="entry name" value="ABC2_TM"/>
</dbReference>
<feature type="domain" description="ABC transporter" evidence="9">
    <location>
        <begin position="1"/>
        <end position="225"/>
    </location>
</feature>
<dbReference type="GO" id="GO:0140359">
    <property type="term" value="F:ABC-type transporter activity"/>
    <property type="evidence" value="ECO:0007669"/>
    <property type="project" value="InterPro"/>
</dbReference>
<dbReference type="Pfam" id="PF00005">
    <property type="entry name" value="ABC_tran"/>
    <property type="match status" value="2"/>
</dbReference>
<feature type="transmembrane region" description="Helical" evidence="8">
    <location>
        <begin position="1037"/>
        <end position="1060"/>
    </location>
</feature>
<comment type="subcellular location">
    <subcellularLocation>
        <location evidence="1">Membrane</location>
        <topology evidence="1">Multi-pass membrane protein</topology>
    </subcellularLocation>
</comment>
<gene>
    <name evidence="10" type="ORF">K457DRAFT_76037</name>
</gene>
<keyword evidence="7 8" id="KW-0472">Membrane</keyword>
<dbReference type="Pfam" id="PF19055">
    <property type="entry name" value="ABC2_membrane_7"/>
    <property type="match status" value="1"/>
</dbReference>
<dbReference type="InterPro" id="IPR003593">
    <property type="entry name" value="AAA+_ATPase"/>
</dbReference>
<evidence type="ECO:0000256" key="4">
    <source>
        <dbReference type="ARBA" id="ARBA00022741"/>
    </source>
</evidence>
<sequence>LMGESGSGKTTLLNLLAGRVDKNQVSISGDILFNGQHPQVFRKRGEIGYLQQEDTLLPSITVRETLDFAAKLRLPASTSKHERQGVVESLMSTLGLKDCAEVRVGDSDANEAGDGGKRGLSGGERRRVSAAIQLLTRPNLLLCDEVTSGLDSFTSFELVKTLDTYAKTFDKTVILSIHQPRSEIYYLLSEIDGRLVLLSRGRVVYSGPLNQVLSWFVSMGVEDCPVDTNPLDYIMDNSALYSQTTLDASRTTPSRPPRINTKSKAINSTKYPESPGSAATLLDTTINRMDSFPNVKLLLWTQVVTLSQRHWINTRRNAVYFWGTMAVYIVFAVMVGVVFWKLDGGIVGIRGRASVIYVIGSFQPYLLSILSVYKGVADMKVYDRERKEQLYSPAAFIISYSLCQIPVNIVAAVAHTIIIYYMAGLRTDGVYWMGWFLVTSILLQCSISAMAMLAIAFERDFDRAALISGAFYLCSALTAGFIIPTNQIPRGVRWIEIVSFHRLAYQTWTSLEFTDRRFACPFRLSPTSITRPGSLDLWDPVLCVPWEGNTILVDILQVKPHDYPDRLIYFALHYFEKKQFLEEESEIRVDIPGHDGPTRASVTIRVVDLSLSLVKRGLFERVGLTRGSDEASRVLLAKIDIVIPPAKLTAILGGSGSGKTTLLNALLNRTQEGIQVSGDIYFNRTKNPSIGQINTVSGYVRQGDGMLLTHLTVRETLDYAAELGVGKTLSAIEKRARVEEVIELMGLQECADVMIGNSEKSGCSGGQRRRVSIGIQLVNEPACLFLDEPTSGLDALTALSVMQTLKRIATSGRTVVCTIHQPRVEIWEELDDVILLVSGGRLAYAGRADQAMDHFERAGHSLPLYTNPPDFMIDTASVNFRSREQEAASRTTINVLATFYKQEQAKKLHKAAESGAAGGIGASDGSSEDTLGTEVPHHAGFIAATRILTQRMFKNAVRQHGAYLNRIMEPFLISVIITLFYWGLEDTPDGLLNRLGLFHQLMGGALSGLIIHLEVFPKESGVALSEMSNGSYSASSFLLAYMLNELPITIVSSSLSALWIMAVTRLRTTVASAAVMVLVNFAYITAGESLGIAYSCYFASSAGLGVALMNSTIVWLSFLAGFLIVKLPPILQVVNYVSVFRYASISLALEEFRGLQVSIPAATSSSARTSTLSQLFFSGDAVLSYLEWENQSLGFNLGMIVVLMVAYRLMAWAVLTTRIRSLLA</sequence>
<dbReference type="EMBL" id="KV442048">
    <property type="protein sequence ID" value="OAQ28498.1"/>
    <property type="molecule type" value="Genomic_DNA"/>
</dbReference>
<dbReference type="PANTHER" id="PTHR48041">
    <property type="entry name" value="ABC TRANSPORTER G FAMILY MEMBER 28"/>
    <property type="match status" value="1"/>
</dbReference>
<keyword evidence="5" id="KW-0067">ATP-binding</keyword>
<keyword evidence="6 8" id="KW-1133">Transmembrane helix</keyword>
<keyword evidence="11" id="KW-1185">Reference proteome</keyword>
<feature type="transmembrane region" description="Helical" evidence="8">
    <location>
        <begin position="463"/>
        <end position="483"/>
    </location>
</feature>
<feature type="domain" description="ABC transporter" evidence="9">
    <location>
        <begin position="604"/>
        <end position="864"/>
    </location>
</feature>
<evidence type="ECO:0000256" key="8">
    <source>
        <dbReference type="SAM" id="Phobius"/>
    </source>
</evidence>
<dbReference type="STRING" id="1314771.A0A197JU40"/>
<feature type="transmembrane region" description="Helical" evidence="8">
    <location>
        <begin position="393"/>
        <end position="423"/>
    </location>
</feature>
<keyword evidence="4" id="KW-0547">Nucleotide-binding</keyword>
<dbReference type="InterPro" id="IPR003439">
    <property type="entry name" value="ABC_transporter-like_ATP-bd"/>
</dbReference>
<dbReference type="GO" id="GO:0016887">
    <property type="term" value="F:ATP hydrolysis activity"/>
    <property type="evidence" value="ECO:0007669"/>
    <property type="project" value="InterPro"/>
</dbReference>
<evidence type="ECO:0000256" key="7">
    <source>
        <dbReference type="ARBA" id="ARBA00023136"/>
    </source>
</evidence>
<protein>
    <submittedName>
        <fullName evidence="10">p-loop containing nucleoside triphosphate hydrolase protein</fullName>
    </submittedName>
</protein>
<dbReference type="PANTHER" id="PTHR48041:SF119">
    <property type="entry name" value="ROA1P"/>
    <property type="match status" value="1"/>
</dbReference>
<dbReference type="SMART" id="SM00382">
    <property type="entry name" value="AAA"/>
    <property type="match status" value="2"/>
</dbReference>
<name>A0A197JU40_9FUNG</name>
<dbReference type="Pfam" id="PF01061">
    <property type="entry name" value="ABC2_membrane"/>
    <property type="match status" value="2"/>
</dbReference>
<evidence type="ECO:0000313" key="11">
    <source>
        <dbReference type="Proteomes" id="UP000078512"/>
    </source>
</evidence>
<keyword evidence="10" id="KW-0378">Hydrolase</keyword>
<accession>A0A197JU40</accession>
<feature type="transmembrane region" description="Helical" evidence="8">
    <location>
        <begin position="435"/>
        <end position="457"/>
    </location>
</feature>
<dbReference type="InterPro" id="IPR027417">
    <property type="entry name" value="P-loop_NTPase"/>
</dbReference>
<dbReference type="OrthoDB" id="245989at2759"/>
<evidence type="ECO:0000313" key="10">
    <source>
        <dbReference type="EMBL" id="OAQ28498.1"/>
    </source>
</evidence>
<feature type="transmembrane region" description="Helical" evidence="8">
    <location>
        <begin position="354"/>
        <end position="373"/>
    </location>
</feature>
<feature type="non-terminal residue" evidence="10">
    <location>
        <position position="1"/>
    </location>
</feature>
<evidence type="ECO:0000259" key="9">
    <source>
        <dbReference type="PROSITE" id="PS50893"/>
    </source>
</evidence>
<dbReference type="GO" id="GO:0016020">
    <property type="term" value="C:membrane"/>
    <property type="evidence" value="ECO:0007669"/>
    <property type="project" value="UniProtKB-SubCell"/>
</dbReference>
<evidence type="ECO:0000256" key="2">
    <source>
        <dbReference type="ARBA" id="ARBA00022448"/>
    </source>
</evidence>
<dbReference type="InterPro" id="IPR017871">
    <property type="entry name" value="ABC_transporter-like_CS"/>
</dbReference>
<feature type="transmembrane region" description="Helical" evidence="8">
    <location>
        <begin position="996"/>
        <end position="1016"/>
    </location>
</feature>
<dbReference type="PROSITE" id="PS50893">
    <property type="entry name" value="ABC_TRANSPORTER_2"/>
    <property type="match status" value="2"/>
</dbReference>
<dbReference type="InterPro" id="IPR043926">
    <property type="entry name" value="ABCG_dom"/>
</dbReference>
<reference evidence="10 11" key="1">
    <citation type="submission" date="2016-05" db="EMBL/GenBank/DDBJ databases">
        <title>Genome sequencing reveals origins of a unique bacterial endosymbiosis in the earliest lineages of terrestrial Fungi.</title>
        <authorList>
            <consortium name="DOE Joint Genome Institute"/>
            <person name="Uehling J."/>
            <person name="Gryganskyi A."/>
            <person name="Hameed K."/>
            <person name="Tschaplinski T."/>
            <person name="Misztal P."/>
            <person name="Wu S."/>
            <person name="Desiro A."/>
            <person name="Vande Pol N."/>
            <person name="Du Z.-Y."/>
            <person name="Zienkiewicz A."/>
            <person name="Zienkiewicz K."/>
            <person name="Morin E."/>
            <person name="Tisserant E."/>
            <person name="Splivallo R."/>
            <person name="Hainaut M."/>
            <person name="Henrissat B."/>
            <person name="Ohm R."/>
            <person name="Kuo A."/>
            <person name="Yan J."/>
            <person name="Lipzen A."/>
            <person name="Nolan M."/>
            <person name="Labutti K."/>
            <person name="Barry K."/>
            <person name="Goldstein A."/>
            <person name="Labbe J."/>
            <person name="Schadt C."/>
            <person name="Tuskan G."/>
            <person name="Grigoriev I."/>
            <person name="Martin F."/>
            <person name="Vilgalys R."/>
            <person name="Bonito G."/>
        </authorList>
    </citation>
    <scope>NUCLEOTIDE SEQUENCE [LARGE SCALE GENOMIC DNA]</scope>
    <source>
        <strain evidence="10 11">AG-77</strain>
    </source>
</reference>
<feature type="transmembrane region" description="Helical" evidence="8">
    <location>
        <begin position="1193"/>
        <end position="1215"/>
    </location>
</feature>
<dbReference type="Gene3D" id="3.40.50.300">
    <property type="entry name" value="P-loop containing nucleotide triphosphate hydrolases"/>
    <property type="match status" value="2"/>
</dbReference>
<dbReference type="InterPro" id="IPR050352">
    <property type="entry name" value="ABCG_transporters"/>
</dbReference>
<feature type="transmembrane region" description="Helical" evidence="8">
    <location>
        <begin position="1066"/>
        <end position="1084"/>
    </location>
</feature>
<proteinExistence type="predicted"/>
<dbReference type="AlphaFoldDB" id="A0A197JU40"/>
<feature type="transmembrane region" description="Helical" evidence="8">
    <location>
        <begin position="319"/>
        <end position="342"/>
    </location>
</feature>
<evidence type="ECO:0000256" key="5">
    <source>
        <dbReference type="ARBA" id="ARBA00022840"/>
    </source>
</evidence>
<dbReference type="GO" id="GO:0005524">
    <property type="term" value="F:ATP binding"/>
    <property type="evidence" value="ECO:0007669"/>
    <property type="project" value="UniProtKB-KW"/>
</dbReference>
<dbReference type="Proteomes" id="UP000078512">
    <property type="component" value="Unassembled WGS sequence"/>
</dbReference>
<keyword evidence="3 8" id="KW-0812">Transmembrane</keyword>
<dbReference type="SUPFAM" id="SSF52540">
    <property type="entry name" value="P-loop containing nucleoside triphosphate hydrolases"/>
    <property type="match status" value="2"/>
</dbReference>